<evidence type="ECO:0000256" key="1">
    <source>
        <dbReference type="SAM" id="MobiDB-lite"/>
    </source>
</evidence>
<feature type="region of interest" description="Disordered" evidence="1">
    <location>
        <begin position="139"/>
        <end position="229"/>
    </location>
</feature>
<dbReference type="Proteomes" id="UP001266305">
    <property type="component" value="Unassembled WGS sequence"/>
</dbReference>
<evidence type="ECO:0000313" key="2">
    <source>
        <dbReference type="EMBL" id="KAK2105123.1"/>
    </source>
</evidence>
<accession>A0ABQ9V6X5</accession>
<gene>
    <name evidence="2" type="ORF">P7K49_014637</name>
</gene>
<organism evidence="2 3">
    <name type="scientific">Saguinus oedipus</name>
    <name type="common">Cotton-top tamarin</name>
    <name type="synonym">Oedipomidas oedipus</name>
    <dbReference type="NCBI Taxonomy" id="9490"/>
    <lineage>
        <taxon>Eukaryota</taxon>
        <taxon>Metazoa</taxon>
        <taxon>Chordata</taxon>
        <taxon>Craniata</taxon>
        <taxon>Vertebrata</taxon>
        <taxon>Euteleostomi</taxon>
        <taxon>Mammalia</taxon>
        <taxon>Eutheria</taxon>
        <taxon>Euarchontoglires</taxon>
        <taxon>Primates</taxon>
        <taxon>Haplorrhini</taxon>
        <taxon>Platyrrhini</taxon>
        <taxon>Cebidae</taxon>
        <taxon>Callitrichinae</taxon>
        <taxon>Saguinus</taxon>
    </lineage>
</organism>
<name>A0ABQ9V6X5_SAGOE</name>
<reference evidence="2 3" key="1">
    <citation type="submission" date="2023-05" db="EMBL/GenBank/DDBJ databases">
        <title>B98-5 Cell Line De Novo Hybrid Assembly: An Optical Mapping Approach.</title>
        <authorList>
            <person name="Kananen K."/>
            <person name="Auerbach J.A."/>
            <person name="Kautto E."/>
            <person name="Blachly J.S."/>
        </authorList>
    </citation>
    <scope>NUCLEOTIDE SEQUENCE [LARGE SCALE GENOMIC DNA]</scope>
    <source>
        <strain evidence="2">B95-8</strain>
        <tissue evidence="2">Cell line</tissue>
    </source>
</reference>
<comment type="caution">
    <text evidence="2">The sequence shown here is derived from an EMBL/GenBank/DDBJ whole genome shotgun (WGS) entry which is preliminary data.</text>
</comment>
<dbReference type="EMBL" id="JASSZA010000007">
    <property type="protein sequence ID" value="KAK2105123.1"/>
    <property type="molecule type" value="Genomic_DNA"/>
</dbReference>
<sequence length="229" mass="24416">MQTAPAILPTYVLPGQEDVLLHDQAVTAPFHKAQACTMRPGTPMTPELQSLVTTEPHRPGRGRRAHTHLPGVRGNKPGRSGDTSHTRSHTGPSPTGPGRQPEPETSPRVRARPLSSHFHSHSQRHPLAAAMARDALPRAPHAVPSPSRPLPPQRETAAWPGPGPRPRPRPAPPPAPLHFPRRQGTVVGFLPGSTTWRGPPRHGLLLRHGTASSSPTPPGSLPEPVGSST</sequence>
<feature type="compositionally biased region" description="Pro residues" evidence="1">
    <location>
        <begin position="161"/>
        <end position="177"/>
    </location>
</feature>
<protein>
    <submittedName>
        <fullName evidence="2">Uncharacterized protein</fullName>
    </submittedName>
</protein>
<keyword evidence="3" id="KW-1185">Reference proteome</keyword>
<evidence type="ECO:0000313" key="3">
    <source>
        <dbReference type="Proteomes" id="UP001266305"/>
    </source>
</evidence>
<proteinExistence type="predicted"/>
<feature type="region of interest" description="Disordered" evidence="1">
    <location>
        <begin position="37"/>
        <end position="127"/>
    </location>
</feature>